<dbReference type="GO" id="GO:0016559">
    <property type="term" value="P:peroxisome fission"/>
    <property type="evidence" value="ECO:0007669"/>
    <property type="project" value="TreeGrafter"/>
</dbReference>
<dbReference type="EMBL" id="NPHW01005455">
    <property type="protein sequence ID" value="OXV06742.1"/>
    <property type="molecule type" value="Genomic_DNA"/>
</dbReference>
<sequence>MGKSKSVRLASDNLLRKIDDLREKNIGQHIPLPQLVVVGDQSSGKSSLLESLTKIPFPRDLELCTRYATQITSRRDLEPRVNVSIIPGPNASVEHRKYLNAFHPEGLTTEGFRLQFPGILKEANARMGIRMDPSSKDGNVFSEDVLKIEICGPSEDYLTVIDVPGIFRTPTEGITTKKDIELVQSMVKDYIKDSRTIILAVLPSNVDIATQEILTLAQDYDKAGERTLGVLTKPDLVKEHSAIVAVSNLVLGKKKPLTLGYYVVRNRGSDDDDTFDHAANEEMFRQEPWSRVPKDRVGVQALKTRLSELLAQITRNEFPKLRRDVKKQLVDCRRELESLGPARQTEQEQRVFLNTLTHQFQDLVGAALNARYHNHEAFEEQEELRLITHVVNLTEMFNYDFEKKGQLRYFESPAAESSSDDKECTLDESKKESTWPDMSAMKKLAAMDQAMFLVSIERNKRPYTLNGYFNENLQRLRVKKLEEKARQEVKFLCDDPKKPYLSPNLVVDLDVVKRAKANKSSVEYAKEEIHDILSSYYEVARKRFVDNVYHQAVDHCLLTGPMSPLTVFSQEWVITLEAEQLEAIAGELPVTKGKRAALEKKIHDLETALGILKP</sequence>
<protein>
    <recommendedName>
        <fullName evidence="7">GED domain-containing protein</fullName>
    </recommendedName>
</protein>
<keyword evidence="2" id="KW-0342">GTP-binding</keyword>
<dbReference type="Pfam" id="PF00350">
    <property type="entry name" value="Dynamin_N"/>
    <property type="match status" value="1"/>
</dbReference>
<dbReference type="InterPro" id="IPR030381">
    <property type="entry name" value="G_DYNAMIN_dom"/>
</dbReference>
<evidence type="ECO:0000256" key="2">
    <source>
        <dbReference type="ARBA" id="ARBA00023134"/>
    </source>
</evidence>
<evidence type="ECO:0008006" key="7">
    <source>
        <dbReference type="Google" id="ProtNLM"/>
    </source>
</evidence>
<dbReference type="InterPro" id="IPR020850">
    <property type="entry name" value="GED_dom"/>
</dbReference>
<evidence type="ECO:0000256" key="1">
    <source>
        <dbReference type="ARBA" id="ARBA00022741"/>
    </source>
</evidence>
<dbReference type="SMART" id="SM00053">
    <property type="entry name" value="DYNc"/>
    <property type="match status" value="1"/>
</dbReference>
<dbReference type="GO" id="GO:0006897">
    <property type="term" value="P:endocytosis"/>
    <property type="evidence" value="ECO:0007669"/>
    <property type="project" value="TreeGrafter"/>
</dbReference>
<dbReference type="SUPFAM" id="SSF52540">
    <property type="entry name" value="P-loop containing nucleoside triphosphate hydrolases"/>
    <property type="match status" value="1"/>
</dbReference>
<evidence type="ECO:0000313" key="5">
    <source>
        <dbReference type="EMBL" id="OXV06742.1"/>
    </source>
</evidence>
<dbReference type="InterPro" id="IPR001401">
    <property type="entry name" value="Dynamin_GTPase"/>
</dbReference>
<dbReference type="GO" id="GO:0008017">
    <property type="term" value="F:microtubule binding"/>
    <property type="evidence" value="ECO:0007669"/>
    <property type="project" value="TreeGrafter"/>
</dbReference>
<keyword evidence="6" id="KW-1185">Reference proteome</keyword>
<dbReference type="InterPro" id="IPR022812">
    <property type="entry name" value="Dynamin"/>
</dbReference>
<dbReference type="PANTHER" id="PTHR11566:SF215">
    <property type="entry name" value="DYNAMIN GTPASE"/>
    <property type="match status" value="1"/>
</dbReference>
<dbReference type="GO" id="GO:0003924">
    <property type="term" value="F:GTPase activity"/>
    <property type="evidence" value="ECO:0007669"/>
    <property type="project" value="InterPro"/>
</dbReference>
<dbReference type="FunFam" id="3.40.50.300:FF:001425">
    <property type="entry name" value="Dynamin GTPase, putative"/>
    <property type="match status" value="1"/>
</dbReference>
<dbReference type="GO" id="GO:0005739">
    <property type="term" value="C:mitochondrion"/>
    <property type="evidence" value="ECO:0007669"/>
    <property type="project" value="TreeGrafter"/>
</dbReference>
<reference evidence="5 6" key="1">
    <citation type="journal article" date="2015" name="Environ. Microbiol.">
        <title>Metagenome sequence of Elaphomyces granulatus from sporocarp tissue reveals Ascomycota ectomycorrhizal fingerprints of genome expansion and a Proteobacteria-rich microbiome.</title>
        <authorList>
            <person name="Quandt C.A."/>
            <person name="Kohler A."/>
            <person name="Hesse C.N."/>
            <person name="Sharpton T.J."/>
            <person name="Martin F."/>
            <person name="Spatafora J.W."/>
        </authorList>
    </citation>
    <scope>NUCLEOTIDE SEQUENCE [LARGE SCALE GENOMIC DNA]</scope>
    <source>
        <strain evidence="5 6">OSC145934</strain>
    </source>
</reference>
<name>A0A232LRI5_9EURO</name>
<dbReference type="Pfam" id="PF01031">
    <property type="entry name" value="Dynamin_M"/>
    <property type="match status" value="1"/>
</dbReference>
<dbReference type="PROSITE" id="PS51718">
    <property type="entry name" value="G_DYNAMIN_2"/>
    <property type="match status" value="1"/>
</dbReference>
<proteinExistence type="predicted"/>
<dbReference type="GO" id="GO:0000266">
    <property type="term" value="P:mitochondrial fission"/>
    <property type="evidence" value="ECO:0007669"/>
    <property type="project" value="TreeGrafter"/>
</dbReference>
<evidence type="ECO:0000313" key="6">
    <source>
        <dbReference type="Proteomes" id="UP000243515"/>
    </source>
</evidence>
<accession>A0A232LRI5</accession>
<dbReference type="PANTHER" id="PTHR11566">
    <property type="entry name" value="DYNAMIN"/>
    <property type="match status" value="1"/>
</dbReference>
<dbReference type="CDD" id="cd08771">
    <property type="entry name" value="DLP_1"/>
    <property type="match status" value="1"/>
</dbReference>
<dbReference type="InterPro" id="IPR045063">
    <property type="entry name" value="Dynamin_N"/>
</dbReference>
<dbReference type="Proteomes" id="UP000243515">
    <property type="component" value="Unassembled WGS sequence"/>
</dbReference>
<organism evidence="5 6">
    <name type="scientific">Elaphomyces granulatus</name>
    <dbReference type="NCBI Taxonomy" id="519963"/>
    <lineage>
        <taxon>Eukaryota</taxon>
        <taxon>Fungi</taxon>
        <taxon>Dikarya</taxon>
        <taxon>Ascomycota</taxon>
        <taxon>Pezizomycotina</taxon>
        <taxon>Eurotiomycetes</taxon>
        <taxon>Eurotiomycetidae</taxon>
        <taxon>Eurotiales</taxon>
        <taxon>Elaphomycetaceae</taxon>
        <taxon>Elaphomyces</taxon>
    </lineage>
</organism>
<dbReference type="PRINTS" id="PR00195">
    <property type="entry name" value="DYNAMIN"/>
</dbReference>
<dbReference type="GO" id="GO:0005874">
    <property type="term" value="C:microtubule"/>
    <property type="evidence" value="ECO:0007669"/>
    <property type="project" value="TreeGrafter"/>
</dbReference>
<evidence type="ECO:0000259" key="3">
    <source>
        <dbReference type="PROSITE" id="PS51388"/>
    </source>
</evidence>
<dbReference type="InterPro" id="IPR027417">
    <property type="entry name" value="P-loop_NTPase"/>
</dbReference>
<keyword evidence="1" id="KW-0547">Nucleotide-binding</keyword>
<dbReference type="GO" id="GO:0005525">
    <property type="term" value="F:GTP binding"/>
    <property type="evidence" value="ECO:0007669"/>
    <property type="project" value="InterPro"/>
</dbReference>
<comment type="caution">
    <text evidence="5">The sequence shown here is derived from an EMBL/GenBank/DDBJ whole genome shotgun (WGS) entry which is preliminary data.</text>
</comment>
<dbReference type="OrthoDB" id="415706at2759"/>
<feature type="domain" description="Dynamin-type G" evidence="4">
    <location>
        <begin position="29"/>
        <end position="319"/>
    </location>
</feature>
<dbReference type="PROSITE" id="PS51388">
    <property type="entry name" value="GED"/>
    <property type="match status" value="1"/>
</dbReference>
<feature type="domain" description="GED" evidence="3">
    <location>
        <begin position="526"/>
        <end position="614"/>
    </location>
</feature>
<dbReference type="InterPro" id="IPR000375">
    <property type="entry name" value="Dynamin_stalk"/>
</dbReference>
<gene>
    <name evidence="5" type="ORF">Egran_05491</name>
</gene>
<evidence type="ECO:0000259" key="4">
    <source>
        <dbReference type="PROSITE" id="PS51718"/>
    </source>
</evidence>
<dbReference type="AlphaFoldDB" id="A0A232LRI5"/>
<dbReference type="GO" id="GO:0048312">
    <property type="term" value="P:intracellular distribution of mitochondria"/>
    <property type="evidence" value="ECO:0007669"/>
    <property type="project" value="TreeGrafter"/>
</dbReference>
<dbReference type="GO" id="GO:0016020">
    <property type="term" value="C:membrane"/>
    <property type="evidence" value="ECO:0007669"/>
    <property type="project" value="TreeGrafter"/>
</dbReference>
<dbReference type="Gene3D" id="3.40.50.300">
    <property type="entry name" value="P-loop containing nucleotide triphosphate hydrolases"/>
    <property type="match status" value="1"/>
</dbReference>